<dbReference type="Proteomes" id="UP001576776">
    <property type="component" value="Unassembled WGS sequence"/>
</dbReference>
<reference evidence="1 2" key="1">
    <citation type="submission" date="2024-09" db="EMBL/GenBank/DDBJ databases">
        <title>Floridaenema gen nov. (Aerosakkonemataceae, Aerosakkonematales ord. nov., Cyanobacteria) from benthic tropical and subtropical fresh waters, with the description of four new species.</title>
        <authorList>
            <person name="Moretto J.A."/>
            <person name="Berthold D.E."/>
            <person name="Lefler F.W."/>
            <person name="Huang I.-S."/>
            <person name="Laughinghouse H. IV."/>
        </authorList>
    </citation>
    <scope>NUCLEOTIDE SEQUENCE [LARGE SCALE GENOMIC DNA]</scope>
    <source>
        <strain evidence="1 2">BLCC-F154</strain>
    </source>
</reference>
<proteinExistence type="predicted"/>
<name>A0ABV4YDG4_9CYAN</name>
<evidence type="ECO:0000313" key="2">
    <source>
        <dbReference type="Proteomes" id="UP001576776"/>
    </source>
</evidence>
<sequence length="60" mass="7150">MAFWYIISILGIIDGKVKYNFTIGDRTKKRLKSMGFSAAKKFMKINHEVRYNRVLFILNY</sequence>
<evidence type="ECO:0000313" key="1">
    <source>
        <dbReference type="EMBL" id="MFB2936224.1"/>
    </source>
</evidence>
<comment type="caution">
    <text evidence="1">The sequence shown here is derived from an EMBL/GenBank/DDBJ whole genome shotgun (WGS) entry which is preliminary data.</text>
</comment>
<dbReference type="EMBL" id="JBHFNS010000055">
    <property type="protein sequence ID" value="MFB2936224.1"/>
    <property type="molecule type" value="Genomic_DNA"/>
</dbReference>
<organism evidence="1 2">
    <name type="scientific">Floridaenema fluviatile BLCC-F154</name>
    <dbReference type="NCBI Taxonomy" id="3153640"/>
    <lineage>
        <taxon>Bacteria</taxon>
        <taxon>Bacillati</taxon>
        <taxon>Cyanobacteriota</taxon>
        <taxon>Cyanophyceae</taxon>
        <taxon>Oscillatoriophycideae</taxon>
        <taxon>Aerosakkonematales</taxon>
        <taxon>Aerosakkonemataceae</taxon>
        <taxon>Floridanema</taxon>
        <taxon>Floridanema fluviatile</taxon>
    </lineage>
</organism>
<keyword evidence="2" id="KW-1185">Reference proteome</keyword>
<protein>
    <submittedName>
        <fullName evidence="1">Uncharacterized protein</fullName>
    </submittedName>
</protein>
<accession>A0ABV4YDG4</accession>
<gene>
    <name evidence="1" type="ORF">ACE1B6_13305</name>
</gene>